<sequence>MQQDVLQETSFFNLLEERWKDGNVTIVTDGYYDLLHVIGASTPTVIRNLQQEKSKLIPIAYSPLGTIAPWSKASFPKTLGKYVAWHACGKHEYEYLQQQFTQTTITWLKNPVTTTGLTMTEFASAMQGFYQEVLDHHEEYVWHMIHQRMSQLHLQEEQHTLCQVLQQILYVEYKFKRKQILSSNIEELGRLMHETNYDEDELAKNLQLLKVHGFMASLEQVMEERQLLSEGFMPIPPLQNRLTKNINKTII</sequence>
<accession>A0A1T4KWM8</accession>
<gene>
    <name evidence="1" type="ORF">SAMN02745202_00197</name>
</gene>
<dbReference type="STRING" id="28136.SAMN02745202_00197"/>
<dbReference type="EMBL" id="FUXK01000002">
    <property type="protein sequence ID" value="SJZ46821.1"/>
    <property type="molecule type" value="Genomic_DNA"/>
</dbReference>
<protein>
    <submittedName>
        <fullName evidence="1">Uncharacterized protein</fullName>
    </submittedName>
</protein>
<dbReference type="AlphaFoldDB" id="A0A1T4KWM8"/>
<reference evidence="1 2" key="1">
    <citation type="submission" date="2017-02" db="EMBL/GenBank/DDBJ databases">
        <authorList>
            <person name="Peterson S.W."/>
        </authorList>
    </citation>
    <scope>NUCLEOTIDE SEQUENCE [LARGE SCALE GENOMIC DNA]</scope>
    <source>
        <strain evidence="1 2">ATCC 43324</strain>
    </source>
</reference>
<evidence type="ECO:0000313" key="2">
    <source>
        <dbReference type="Proteomes" id="UP000190065"/>
    </source>
</evidence>
<name>A0A1T4KWM8_9BACT</name>
<proteinExistence type="predicted"/>
<dbReference type="Proteomes" id="UP000190065">
    <property type="component" value="Unassembled WGS sequence"/>
</dbReference>
<evidence type="ECO:0000313" key="1">
    <source>
        <dbReference type="EMBL" id="SJZ46821.1"/>
    </source>
</evidence>
<organism evidence="1 2">
    <name type="scientific">Segatella oulorum</name>
    <dbReference type="NCBI Taxonomy" id="28136"/>
    <lineage>
        <taxon>Bacteria</taxon>
        <taxon>Pseudomonadati</taxon>
        <taxon>Bacteroidota</taxon>
        <taxon>Bacteroidia</taxon>
        <taxon>Bacteroidales</taxon>
        <taxon>Prevotellaceae</taxon>
        <taxon>Segatella</taxon>
    </lineage>
</organism>